<dbReference type="Proteomes" id="UP001552427">
    <property type="component" value="Unassembled WGS sequence"/>
</dbReference>
<evidence type="ECO:0000256" key="1">
    <source>
        <dbReference type="ARBA" id="ARBA00006484"/>
    </source>
</evidence>
<reference evidence="5 6" key="1">
    <citation type="submission" date="2024-06" db="EMBL/GenBank/DDBJ databases">
        <title>The Natural Products Discovery Center: Release of the First 8490 Sequenced Strains for Exploring Actinobacteria Biosynthetic Diversity.</title>
        <authorList>
            <person name="Kalkreuter E."/>
            <person name="Kautsar S.A."/>
            <person name="Yang D."/>
            <person name="Bader C.D."/>
            <person name="Teijaro C.N."/>
            <person name="Fluegel L."/>
            <person name="Davis C.M."/>
            <person name="Simpson J.R."/>
            <person name="Lauterbach L."/>
            <person name="Steele A.D."/>
            <person name="Gui C."/>
            <person name="Meng S."/>
            <person name="Li G."/>
            <person name="Viehrig K."/>
            <person name="Ye F."/>
            <person name="Su P."/>
            <person name="Kiefer A.F."/>
            <person name="Nichols A."/>
            <person name="Cepeda A.J."/>
            <person name="Yan W."/>
            <person name="Fan B."/>
            <person name="Jiang Y."/>
            <person name="Adhikari A."/>
            <person name="Zheng C.-J."/>
            <person name="Schuster L."/>
            <person name="Cowan T.M."/>
            <person name="Smanski M.J."/>
            <person name="Chevrette M.G."/>
            <person name="De Carvalho L.P.S."/>
            <person name="Shen B."/>
        </authorList>
    </citation>
    <scope>NUCLEOTIDE SEQUENCE [LARGE SCALE GENOMIC DNA]</scope>
    <source>
        <strain evidence="5 6">NPDC049574</strain>
    </source>
</reference>
<evidence type="ECO:0000313" key="6">
    <source>
        <dbReference type="Proteomes" id="UP001552427"/>
    </source>
</evidence>
<keyword evidence="6" id="KW-1185">Reference proteome</keyword>
<dbReference type="SMART" id="SM00822">
    <property type="entry name" value="PKS_KR"/>
    <property type="match status" value="1"/>
</dbReference>
<feature type="domain" description="Ketoreductase" evidence="4">
    <location>
        <begin position="5"/>
        <end position="180"/>
    </location>
</feature>
<accession>A0ABV3GXK3</accession>
<dbReference type="SUPFAM" id="SSF51735">
    <property type="entry name" value="NAD(P)-binding Rossmann-fold domains"/>
    <property type="match status" value="1"/>
</dbReference>
<protein>
    <submittedName>
        <fullName evidence="5">Glucose 1-dehydrogenase</fullName>
        <ecNumber evidence="5">1.1.1.47</ecNumber>
    </submittedName>
</protein>
<dbReference type="EMBL" id="JBFARM010000002">
    <property type="protein sequence ID" value="MEV4285026.1"/>
    <property type="molecule type" value="Genomic_DNA"/>
</dbReference>
<evidence type="ECO:0000313" key="5">
    <source>
        <dbReference type="EMBL" id="MEV4285026.1"/>
    </source>
</evidence>
<dbReference type="InterPro" id="IPR036291">
    <property type="entry name" value="NAD(P)-bd_dom_sf"/>
</dbReference>
<dbReference type="EC" id="1.1.1.47" evidence="5"/>
<dbReference type="RefSeq" id="WP_364445419.1">
    <property type="nucleotide sequence ID" value="NZ_JBFARM010000002.1"/>
</dbReference>
<keyword evidence="2 5" id="KW-0560">Oxidoreductase</keyword>
<dbReference type="Pfam" id="PF13561">
    <property type="entry name" value="adh_short_C2"/>
    <property type="match status" value="1"/>
</dbReference>
<dbReference type="InterPro" id="IPR057326">
    <property type="entry name" value="KR_dom"/>
</dbReference>
<dbReference type="InterPro" id="IPR002347">
    <property type="entry name" value="SDR_fam"/>
</dbReference>
<dbReference type="PANTHER" id="PTHR24321">
    <property type="entry name" value="DEHYDROGENASES, SHORT CHAIN"/>
    <property type="match status" value="1"/>
</dbReference>
<evidence type="ECO:0000256" key="2">
    <source>
        <dbReference type="ARBA" id="ARBA00023002"/>
    </source>
</evidence>
<sequence>MLDGKVVIITGGARGMGAATARRCAAGGAHVVLTDVLEEEGTATAKEIGGRFLPHDVTDEERWAAVVARTVEEFGRLDGLVNNAGIATAVTIEQQSLPEFERVLRINLVGVFLGLKAVAGAMRASGGGAIVNLSSVAGLFALPGTGGYGASKWGVRGLTKIAALEFARDRIRVNSVHPGMIVTPMTRPFGAVSGEGTFPLAPAGRWGEPEEVAEAIAFLLSDAASYVTGAELAVDGGWTAGEAALLGPPPGAAPSPAPSPAPGTSPAAGPAPGTSPRTSPGTSPGAGGVG</sequence>
<comment type="caution">
    <text evidence="5">The sequence shown here is derived from an EMBL/GenBank/DDBJ whole genome shotgun (WGS) entry which is preliminary data.</text>
</comment>
<organism evidence="5 6">
    <name type="scientific">Nonomuraea bangladeshensis</name>
    <dbReference type="NCBI Taxonomy" id="404385"/>
    <lineage>
        <taxon>Bacteria</taxon>
        <taxon>Bacillati</taxon>
        <taxon>Actinomycetota</taxon>
        <taxon>Actinomycetes</taxon>
        <taxon>Streptosporangiales</taxon>
        <taxon>Streptosporangiaceae</taxon>
        <taxon>Nonomuraea</taxon>
    </lineage>
</organism>
<feature type="compositionally biased region" description="Low complexity" evidence="3">
    <location>
        <begin position="264"/>
        <end position="276"/>
    </location>
</feature>
<dbReference type="NCBIfam" id="NF005559">
    <property type="entry name" value="PRK07231.1"/>
    <property type="match status" value="1"/>
</dbReference>
<feature type="region of interest" description="Disordered" evidence="3">
    <location>
        <begin position="245"/>
        <end position="290"/>
    </location>
</feature>
<dbReference type="PRINTS" id="PR00080">
    <property type="entry name" value="SDRFAMILY"/>
</dbReference>
<dbReference type="PROSITE" id="PS00061">
    <property type="entry name" value="ADH_SHORT"/>
    <property type="match status" value="1"/>
</dbReference>
<evidence type="ECO:0000256" key="3">
    <source>
        <dbReference type="SAM" id="MobiDB-lite"/>
    </source>
</evidence>
<dbReference type="GO" id="GO:0047936">
    <property type="term" value="F:glucose 1-dehydrogenase [NAD(P)+] activity"/>
    <property type="evidence" value="ECO:0007669"/>
    <property type="project" value="UniProtKB-EC"/>
</dbReference>
<name>A0ABV3GXK3_9ACTN</name>
<dbReference type="PRINTS" id="PR00081">
    <property type="entry name" value="GDHRDH"/>
</dbReference>
<comment type="similarity">
    <text evidence="1">Belongs to the short-chain dehydrogenases/reductases (SDR) family.</text>
</comment>
<feature type="compositionally biased region" description="Pro residues" evidence="3">
    <location>
        <begin position="247"/>
        <end position="263"/>
    </location>
</feature>
<dbReference type="Gene3D" id="3.40.50.720">
    <property type="entry name" value="NAD(P)-binding Rossmann-like Domain"/>
    <property type="match status" value="1"/>
</dbReference>
<dbReference type="PANTHER" id="PTHR24321:SF15">
    <property type="entry name" value="OXIDOREDUCTASE UCPA"/>
    <property type="match status" value="1"/>
</dbReference>
<proteinExistence type="inferred from homology"/>
<evidence type="ECO:0000259" key="4">
    <source>
        <dbReference type="SMART" id="SM00822"/>
    </source>
</evidence>
<dbReference type="InterPro" id="IPR020904">
    <property type="entry name" value="Sc_DH/Rdtase_CS"/>
</dbReference>
<gene>
    <name evidence="5" type="ORF">AB0K40_05940</name>
</gene>